<keyword evidence="1" id="KW-1133">Transmembrane helix</keyword>
<evidence type="ECO:0000313" key="3">
    <source>
        <dbReference type="Proteomes" id="UP000321192"/>
    </source>
</evidence>
<sequence>MSVKLADQGQGRVACQIKEMAFALFQLAVMLGLIALDAWWAVLIYVFLMLATGNMVLDAMALHHPGSALGAWWLRQKALAGRKAR</sequence>
<comment type="caution">
    <text evidence="2">The sequence shown here is derived from an EMBL/GenBank/DDBJ whole genome shotgun (WGS) entry which is preliminary data.</text>
</comment>
<protein>
    <submittedName>
        <fullName evidence="2">Uncharacterized protein</fullName>
    </submittedName>
</protein>
<name>A0A5C7T653_THASP</name>
<gene>
    <name evidence="2" type="ORF">E6Q80_02725</name>
</gene>
<proteinExistence type="predicted"/>
<evidence type="ECO:0000256" key="1">
    <source>
        <dbReference type="SAM" id="Phobius"/>
    </source>
</evidence>
<dbReference type="AlphaFoldDB" id="A0A5C7T653"/>
<dbReference type="Proteomes" id="UP000321192">
    <property type="component" value="Unassembled WGS sequence"/>
</dbReference>
<feature type="transmembrane region" description="Helical" evidence="1">
    <location>
        <begin position="21"/>
        <end position="48"/>
    </location>
</feature>
<keyword evidence="1" id="KW-0812">Transmembrane</keyword>
<reference evidence="2 3" key="1">
    <citation type="submission" date="2018-09" db="EMBL/GenBank/DDBJ databases">
        <title>Metagenome Assembled Genomes from an Advanced Water Purification Facility.</title>
        <authorList>
            <person name="Stamps B.W."/>
            <person name="Spear J.R."/>
        </authorList>
    </citation>
    <scope>NUCLEOTIDE SEQUENCE [LARGE SCALE GENOMIC DNA]</scope>
    <source>
        <strain evidence="2">Bin_27_1</strain>
    </source>
</reference>
<accession>A0A5C7T653</accession>
<keyword evidence="1" id="KW-0472">Membrane</keyword>
<organism evidence="2 3">
    <name type="scientific">Thauera aminoaromatica</name>
    <dbReference type="NCBI Taxonomy" id="164330"/>
    <lineage>
        <taxon>Bacteria</taxon>
        <taxon>Pseudomonadati</taxon>
        <taxon>Pseudomonadota</taxon>
        <taxon>Betaproteobacteria</taxon>
        <taxon>Rhodocyclales</taxon>
        <taxon>Zoogloeaceae</taxon>
        <taxon>Thauera</taxon>
    </lineage>
</organism>
<dbReference type="RefSeq" id="WP_276656805.1">
    <property type="nucleotide sequence ID" value="NZ_SSFD01000038.1"/>
</dbReference>
<dbReference type="EMBL" id="SSFD01000038">
    <property type="protein sequence ID" value="TXH91433.1"/>
    <property type="molecule type" value="Genomic_DNA"/>
</dbReference>
<evidence type="ECO:0000313" key="2">
    <source>
        <dbReference type="EMBL" id="TXH91433.1"/>
    </source>
</evidence>